<evidence type="ECO:0000259" key="4">
    <source>
        <dbReference type="PROSITE" id="PS51177"/>
    </source>
</evidence>
<dbReference type="InterPro" id="IPR023366">
    <property type="entry name" value="ATP_synth_asu-like_sf"/>
</dbReference>
<dbReference type="NCBIfam" id="TIGR00187">
    <property type="entry name" value="ribE"/>
    <property type="match status" value="1"/>
</dbReference>
<dbReference type="EMBL" id="LNYK01000009">
    <property type="protein sequence ID" value="KTD22502.1"/>
    <property type="molecule type" value="Genomic_DNA"/>
</dbReference>
<dbReference type="AlphaFoldDB" id="A0A0W0VS53"/>
<dbReference type="InterPro" id="IPR017938">
    <property type="entry name" value="Riboflavin_synthase-like_b-brl"/>
</dbReference>
<dbReference type="NCBIfam" id="NF006767">
    <property type="entry name" value="PRK09289.1"/>
    <property type="match status" value="1"/>
</dbReference>
<name>A0A0W0VS53_9GAMM</name>
<keyword evidence="1" id="KW-0677">Repeat</keyword>
<gene>
    <name evidence="5" type="primary">ribE</name>
    <name evidence="5" type="ORF">Llon_0542</name>
</gene>
<dbReference type="OrthoDB" id="9788537at2"/>
<dbReference type="STRING" id="45068.Llon_0542"/>
<dbReference type="EC" id="2.5.1.9" evidence="2"/>
<dbReference type="Proteomes" id="UP000054997">
    <property type="component" value="Unassembled WGS sequence"/>
</dbReference>
<feature type="domain" description="Lumazine-binding" evidence="4">
    <location>
        <begin position="1"/>
        <end position="94"/>
    </location>
</feature>
<evidence type="ECO:0000313" key="6">
    <source>
        <dbReference type="Proteomes" id="UP000054997"/>
    </source>
</evidence>
<feature type="repeat" description="Lumazine-binding" evidence="3">
    <location>
        <begin position="95"/>
        <end position="192"/>
    </location>
</feature>
<feature type="domain" description="Lumazine-binding" evidence="4">
    <location>
        <begin position="95"/>
        <end position="192"/>
    </location>
</feature>
<proteinExistence type="predicted"/>
<dbReference type="GO" id="GO:0009231">
    <property type="term" value="P:riboflavin biosynthetic process"/>
    <property type="evidence" value="ECO:0007669"/>
    <property type="project" value="TreeGrafter"/>
</dbReference>
<dbReference type="CDD" id="cd00402">
    <property type="entry name" value="Riboflavin_synthase_like"/>
    <property type="match status" value="1"/>
</dbReference>
<evidence type="ECO:0000256" key="1">
    <source>
        <dbReference type="ARBA" id="ARBA00022737"/>
    </source>
</evidence>
<protein>
    <recommendedName>
        <fullName evidence="2">Riboflavin synthase</fullName>
        <ecNumber evidence="2">2.5.1.9</ecNumber>
    </recommendedName>
</protein>
<dbReference type="SUPFAM" id="SSF63380">
    <property type="entry name" value="Riboflavin synthase domain-like"/>
    <property type="match status" value="2"/>
</dbReference>
<evidence type="ECO:0000313" key="5">
    <source>
        <dbReference type="EMBL" id="KTD22502.1"/>
    </source>
</evidence>
<organism evidence="5 6">
    <name type="scientific">Legionella londiniensis</name>
    <dbReference type="NCBI Taxonomy" id="45068"/>
    <lineage>
        <taxon>Bacteria</taxon>
        <taxon>Pseudomonadati</taxon>
        <taxon>Pseudomonadota</taxon>
        <taxon>Gammaproteobacteria</taxon>
        <taxon>Legionellales</taxon>
        <taxon>Legionellaceae</taxon>
        <taxon>Legionella</taxon>
    </lineage>
</organism>
<evidence type="ECO:0000256" key="2">
    <source>
        <dbReference type="NCBIfam" id="TIGR00187"/>
    </source>
</evidence>
<dbReference type="InterPro" id="IPR026017">
    <property type="entry name" value="Lumazine-bd_dom"/>
</dbReference>
<dbReference type="Gene3D" id="2.40.30.20">
    <property type="match status" value="2"/>
</dbReference>
<reference evidence="5 6" key="1">
    <citation type="submission" date="2015-11" db="EMBL/GenBank/DDBJ databases">
        <title>Genomic analysis of 38 Legionella species identifies large and diverse effector repertoires.</title>
        <authorList>
            <person name="Burstein D."/>
            <person name="Amaro F."/>
            <person name="Zusman T."/>
            <person name="Lifshitz Z."/>
            <person name="Cohen O."/>
            <person name="Gilbert J.A."/>
            <person name="Pupko T."/>
            <person name="Shuman H.A."/>
            <person name="Segal G."/>
        </authorList>
    </citation>
    <scope>NUCLEOTIDE SEQUENCE [LARGE SCALE GENOMIC DNA]</scope>
    <source>
        <strain evidence="5 6">ATCC 49505</strain>
    </source>
</reference>
<dbReference type="Pfam" id="PF00677">
    <property type="entry name" value="Lum_binding"/>
    <property type="match status" value="2"/>
</dbReference>
<dbReference type="PANTHER" id="PTHR21098">
    <property type="entry name" value="RIBOFLAVIN SYNTHASE ALPHA CHAIN"/>
    <property type="match status" value="1"/>
</dbReference>
<sequence length="210" mass="22511">MFTGLVEGMGEVIANSSNGVGNRLLIKASFENLKAGESIAVNGVCLTFLPEFETNLMFDVSFETLAKTNLGALQEGDVVNLERAMSMACRFGGHYVSGHVDTTSTVDSVKVVGDYLELTVGPFNSKALKYLLPKGSITLDGVSLTINAVENHHISLLLVPHTRGNTTLGKCKPGACLNVEFDYLTRIVAHQAELITKNYLKGSSLAASRE</sequence>
<dbReference type="PANTHER" id="PTHR21098:SF0">
    <property type="entry name" value="RIBOFLAVIN SYNTHASE"/>
    <property type="match status" value="1"/>
</dbReference>
<dbReference type="PATRIC" id="fig|45068.5.peg.587"/>
<keyword evidence="6" id="KW-1185">Reference proteome</keyword>
<dbReference type="PIRSF" id="PIRSF000498">
    <property type="entry name" value="Riboflavin_syn_A"/>
    <property type="match status" value="1"/>
</dbReference>
<feature type="repeat" description="Lumazine-binding" evidence="3">
    <location>
        <begin position="1"/>
        <end position="94"/>
    </location>
</feature>
<dbReference type="RefSeq" id="WP_058528562.1">
    <property type="nucleotide sequence ID" value="NZ_CAAAHZ010000017.1"/>
</dbReference>
<comment type="caution">
    <text evidence="5">The sequence shown here is derived from an EMBL/GenBank/DDBJ whole genome shotgun (WGS) entry which is preliminary data.</text>
</comment>
<dbReference type="InterPro" id="IPR001783">
    <property type="entry name" value="Lumazine-bd"/>
</dbReference>
<dbReference type="GO" id="GO:0004746">
    <property type="term" value="F:riboflavin synthase activity"/>
    <property type="evidence" value="ECO:0007669"/>
    <property type="project" value="UniProtKB-UniRule"/>
</dbReference>
<evidence type="ECO:0000256" key="3">
    <source>
        <dbReference type="PROSITE-ProRule" id="PRU00524"/>
    </source>
</evidence>
<dbReference type="PROSITE" id="PS51177">
    <property type="entry name" value="LUMAZINE_BIND"/>
    <property type="match status" value="2"/>
</dbReference>
<accession>A0A0W0VS53</accession>